<gene>
    <name evidence="1" type="ORF">HHL17_18720</name>
</gene>
<name>A0A848GRH4_9BACT</name>
<dbReference type="EMBL" id="JABBGC010000002">
    <property type="protein sequence ID" value="NML39240.1"/>
    <property type="molecule type" value="Genomic_DNA"/>
</dbReference>
<sequence>MKHYLPLLTSLFLFACGAPEKGQQQTGTDSSSTNTAEIKSWLEKLPVIKSEDRSLYVASETTPGPFNDRKYEHFAAGKLAGDRKFVAVLASYEFDSNNPVLSSQLLVTFTPDGKELARQEVGTLRLTAAGGSEDLRSWPVMFNDTTIEVREARSTGRSQVRQYVLTAEGTIQAVPMEKGSFEEYTSRFPALQLPLAVGNPVFAKLREVSHLSPWFSYEEVIGYDKLNIYHYGKVTAPGKPLLLLYAYGPANDDGADLDTAVQVMACKPDGSITDQKTLYGRLSGEGIERHWRNAEIQQDGSITVEESNLNDGEMASWELTSTETRLITYRLDAAGKFQPEIRGITFAVPAYSLPALKAIFEHNKEQLSKKEGEHITEILFGIQDRMPFGILVWVHFYQHDQQQLAELFTTDDTRKVLDRYVLYNYPEASAYQAVKIPMETGEDKAHPVTNLTGPVTIQLAATTLQVTPEGKFVKP</sequence>
<dbReference type="RefSeq" id="WP_169226337.1">
    <property type="nucleotide sequence ID" value="NZ_JABBGC010000002.1"/>
</dbReference>
<evidence type="ECO:0000313" key="2">
    <source>
        <dbReference type="Proteomes" id="UP000583266"/>
    </source>
</evidence>
<dbReference type="PROSITE" id="PS51257">
    <property type="entry name" value="PROKAR_LIPOPROTEIN"/>
    <property type="match status" value="1"/>
</dbReference>
<dbReference type="AlphaFoldDB" id="A0A848GRH4"/>
<reference evidence="1 2" key="1">
    <citation type="submission" date="2020-04" db="EMBL/GenBank/DDBJ databases">
        <title>Chitinophaga sp. G-6-1-13 sp. nov., isolated from soil.</title>
        <authorList>
            <person name="Dahal R.H."/>
            <person name="Chaudhary D.K."/>
        </authorList>
    </citation>
    <scope>NUCLEOTIDE SEQUENCE [LARGE SCALE GENOMIC DNA]</scope>
    <source>
        <strain evidence="1 2">G-6-1-13</strain>
    </source>
</reference>
<protein>
    <recommendedName>
        <fullName evidence="3">Lipoprotein</fullName>
    </recommendedName>
</protein>
<accession>A0A848GRH4</accession>
<organism evidence="1 2">
    <name type="scientific">Chitinophaga fulva</name>
    <dbReference type="NCBI Taxonomy" id="2728842"/>
    <lineage>
        <taxon>Bacteria</taxon>
        <taxon>Pseudomonadati</taxon>
        <taxon>Bacteroidota</taxon>
        <taxon>Chitinophagia</taxon>
        <taxon>Chitinophagales</taxon>
        <taxon>Chitinophagaceae</taxon>
        <taxon>Chitinophaga</taxon>
    </lineage>
</organism>
<keyword evidence="2" id="KW-1185">Reference proteome</keyword>
<comment type="caution">
    <text evidence="1">The sequence shown here is derived from an EMBL/GenBank/DDBJ whole genome shotgun (WGS) entry which is preliminary data.</text>
</comment>
<evidence type="ECO:0008006" key="3">
    <source>
        <dbReference type="Google" id="ProtNLM"/>
    </source>
</evidence>
<proteinExistence type="predicted"/>
<evidence type="ECO:0000313" key="1">
    <source>
        <dbReference type="EMBL" id="NML39240.1"/>
    </source>
</evidence>
<dbReference type="Proteomes" id="UP000583266">
    <property type="component" value="Unassembled WGS sequence"/>
</dbReference>